<name>A0A2P2DA70_9LEPT</name>
<sequence>MIKKYIIFLLILMNCRSIQSQFIKDNLQDDKKKDIFIGKLQYSVRPEYLPNFLINEPNSINSIKYKVNILYEPTDPSDLFVLFNPLVILGFPIQRHFVKAHGDLIVNNNQTYSCSTVTITEFRTLYHNPNYSEMRSIALTKLKLNFEKCFDFNKLEVNIK</sequence>
<dbReference type="AlphaFoldDB" id="A0A2P2DA70"/>
<dbReference type="Proteomes" id="UP000245206">
    <property type="component" value="Unassembled WGS sequence"/>
</dbReference>
<evidence type="ECO:0000313" key="1">
    <source>
        <dbReference type="EMBL" id="GBF41536.1"/>
    </source>
</evidence>
<dbReference type="EMBL" id="BFAZ01000005">
    <property type="protein sequence ID" value="GBF41536.1"/>
    <property type="molecule type" value="Genomic_DNA"/>
</dbReference>
<reference evidence="2" key="1">
    <citation type="journal article" date="2019" name="Microbiol. Immunol.">
        <title>Molecular and phenotypic characterization of Leptospira johnsonii sp. nov., Leptospira ellinghausenii sp. nov. and Leptospira ryugenii sp. nov. isolated from soil and water in Japan.</title>
        <authorList>
            <person name="Masuzawa T."/>
            <person name="Saito M."/>
            <person name="Nakao R."/>
            <person name="Nikaido Y."/>
            <person name="Matsumoto M."/>
            <person name="Ogawa M."/>
            <person name="Yokoyama M."/>
            <person name="Hidaka Y."/>
            <person name="Tomita J."/>
            <person name="Sakakibara K."/>
            <person name="Suzuki K."/>
            <person name="Yasuda S."/>
            <person name="Sato H."/>
            <person name="Yamaguchi M."/>
            <person name="Yoshida S.I."/>
            <person name="Koizumi N."/>
            <person name="Kawamura Y."/>
        </authorList>
    </citation>
    <scope>NUCLEOTIDE SEQUENCE [LARGE SCALE GENOMIC DNA]</scope>
    <source>
        <strain evidence="2">E18</strain>
    </source>
</reference>
<gene>
    <name evidence="1" type="ORF">LPTSP2_08130</name>
</gene>
<proteinExistence type="predicted"/>
<protein>
    <submittedName>
        <fullName evidence="1">Uncharacterized protein</fullName>
    </submittedName>
</protein>
<accession>A0A2P2DA70</accession>
<evidence type="ECO:0000313" key="2">
    <source>
        <dbReference type="Proteomes" id="UP000245206"/>
    </source>
</evidence>
<keyword evidence="2" id="KW-1185">Reference proteome</keyword>
<organism evidence="1 2">
    <name type="scientific">Leptospira ellinghausenii</name>
    <dbReference type="NCBI Taxonomy" id="1917822"/>
    <lineage>
        <taxon>Bacteria</taxon>
        <taxon>Pseudomonadati</taxon>
        <taxon>Spirochaetota</taxon>
        <taxon>Spirochaetia</taxon>
        <taxon>Leptospirales</taxon>
        <taxon>Leptospiraceae</taxon>
        <taxon>Leptospira</taxon>
    </lineage>
</organism>
<comment type="caution">
    <text evidence="1">The sequence shown here is derived from an EMBL/GenBank/DDBJ whole genome shotgun (WGS) entry which is preliminary data.</text>
</comment>